<evidence type="ECO:0000313" key="1">
    <source>
        <dbReference type="EMBL" id="EJK43875.1"/>
    </source>
</evidence>
<gene>
    <name evidence="1" type="ORF">THAOC_37638</name>
</gene>
<dbReference type="Gene3D" id="1.25.40.20">
    <property type="entry name" value="Ankyrin repeat-containing domain"/>
    <property type="match status" value="1"/>
</dbReference>
<dbReference type="InterPro" id="IPR036770">
    <property type="entry name" value="Ankyrin_rpt-contain_sf"/>
</dbReference>
<name>K0QYJ9_THAOC</name>
<proteinExistence type="predicted"/>
<comment type="caution">
    <text evidence="1">The sequence shown here is derived from an EMBL/GenBank/DDBJ whole genome shotgun (WGS) entry which is preliminary data.</text>
</comment>
<reference evidence="1 2" key="1">
    <citation type="journal article" date="2012" name="Genome Biol.">
        <title>Genome and low-iron response of an oceanic diatom adapted to chronic iron limitation.</title>
        <authorList>
            <person name="Lommer M."/>
            <person name="Specht M."/>
            <person name="Roy A.S."/>
            <person name="Kraemer L."/>
            <person name="Andreson R."/>
            <person name="Gutowska M.A."/>
            <person name="Wolf J."/>
            <person name="Bergner S.V."/>
            <person name="Schilhabel M.B."/>
            <person name="Klostermeier U.C."/>
            <person name="Beiko R.G."/>
            <person name="Rosenstiel P."/>
            <person name="Hippler M."/>
            <person name="Laroche J."/>
        </authorList>
    </citation>
    <scope>NUCLEOTIDE SEQUENCE [LARGE SCALE GENOMIC DNA]</scope>
    <source>
        <strain evidence="1 2">CCMP1005</strain>
    </source>
</reference>
<dbReference type="AlphaFoldDB" id="K0QYJ9"/>
<dbReference type="EMBL" id="AGNL01050512">
    <property type="protein sequence ID" value="EJK43875.1"/>
    <property type="molecule type" value="Genomic_DNA"/>
</dbReference>
<feature type="non-terminal residue" evidence="1">
    <location>
        <position position="132"/>
    </location>
</feature>
<evidence type="ECO:0000313" key="2">
    <source>
        <dbReference type="Proteomes" id="UP000266841"/>
    </source>
</evidence>
<protein>
    <submittedName>
        <fullName evidence="1">Uncharacterized protein</fullName>
    </submittedName>
</protein>
<dbReference type="Proteomes" id="UP000266841">
    <property type="component" value="Unassembled WGS sequence"/>
</dbReference>
<sequence>MIRLMSRTSREMTILQSIRDGEGNTPLHLCCGNLDYRGDDGDGKGEDGDESGEDFDPLAALREICGTVPPKAWTVQNSEGDTPLHLLVASSLCTNLGASSSSSGTADDARRGALSREAVRLALSTPEGREAA</sequence>
<accession>K0QYJ9</accession>
<organism evidence="1 2">
    <name type="scientific">Thalassiosira oceanica</name>
    <name type="common">Marine diatom</name>
    <dbReference type="NCBI Taxonomy" id="159749"/>
    <lineage>
        <taxon>Eukaryota</taxon>
        <taxon>Sar</taxon>
        <taxon>Stramenopiles</taxon>
        <taxon>Ochrophyta</taxon>
        <taxon>Bacillariophyta</taxon>
        <taxon>Coscinodiscophyceae</taxon>
        <taxon>Thalassiosirophycidae</taxon>
        <taxon>Thalassiosirales</taxon>
        <taxon>Thalassiosiraceae</taxon>
        <taxon>Thalassiosira</taxon>
    </lineage>
</organism>
<keyword evidence="2" id="KW-1185">Reference proteome</keyword>